<dbReference type="OrthoDB" id="282026at2157"/>
<dbReference type="EMBL" id="FOYS01000003">
    <property type="protein sequence ID" value="SFR53113.1"/>
    <property type="molecule type" value="Genomic_DNA"/>
</dbReference>
<organism evidence="1 2">
    <name type="scientific">Halogeometricum limi</name>
    <dbReference type="NCBI Taxonomy" id="555875"/>
    <lineage>
        <taxon>Archaea</taxon>
        <taxon>Methanobacteriati</taxon>
        <taxon>Methanobacteriota</taxon>
        <taxon>Stenosarchaea group</taxon>
        <taxon>Halobacteria</taxon>
        <taxon>Halobacteriales</taxon>
        <taxon>Haloferacaceae</taxon>
        <taxon>Halogeometricum</taxon>
    </lineage>
</organism>
<sequence length="79" mass="9003">MSRYEASFEVESPADLSAVRRIFDQAYDAVREESRTLGEDAEDATALLESFETLRAATERPSAGKLTISYERYDDRFDN</sequence>
<protein>
    <submittedName>
        <fullName evidence="1">Uncharacterized protein</fullName>
    </submittedName>
</protein>
<keyword evidence="2" id="KW-1185">Reference proteome</keyword>
<dbReference type="AlphaFoldDB" id="A0A1I6HF57"/>
<evidence type="ECO:0000313" key="2">
    <source>
        <dbReference type="Proteomes" id="UP000243250"/>
    </source>
</evidence>
<evidence type="ECO:0000313" key="1">
    <source>
        <dbReference type="EMBL" id="SFR53113.1"/>
    </source>
</evidence>
<name>A0A1I6HF57_9EURY</name>
<dbReference type="Proteomes" id="UP000243250">
    <property type="component" value="Unassembled WGS sequence"/>
</dbReference>
<accession>A0A1I6HF57</accession>
<proteinExistence type="predicted"/>
<dbReference type="RefSeq" id="WP_089880527.1">
    <property type="nucleotide sequence ID" value="NZ_FOYS01000003.1"/>
</dbReference>
<gene>
    <name evidence="1" type="ORF">SAMN04488124_2170</name>
</gene>
<dbReference type="STRING" id="555875.SAMN04488124_2170"/>
<reference evidence="2" key="1">
    <citation type="submission" date="2016-10" db="EMBL/GenBank/DDBJ databases">
        <authorList>
            <person name="Varghese N."/>
            <person name="Submissions S."/>
        </authorList>
    </citation>
    <scope>NUCLEOTIDE SEQUENCE [LARGE SCALE GENOMIC DNA]</scope>
    <source>
        <strain evidence="2">CGMCC 1.8711</strain>
    </source>
</reference>